<feature type="transmembrane region" description="Helical" evidence="13">
    <location>
        <begin position="510"/>
        <end position="539"/>
    </location>
</feature>
<evidence type="ECO:0000256" key="1">
    <source>
        <dbReference type="ARBA" id="ARBA00004477"/>
    </source>
</evidence>
<evidence type="ECO:0000256" key="13">
    <source>
        <dbReference type="SAM" id="Phobius"/>
    </source>
</evidence>
<feature type="transmembrane region" description="Helical" evidence="13">
    <location>
        <begin position="710"/>
        <end position="729"/>
    </location>
</feature>
<evidence type="ECO:0000256" key="12">
    <source>
        <dbReference type="SAM" id="MobiDB-lite"/>
    </source>
</evidence>
<dbReference type="EC" id="2.3.1.20" evidence="4"/>
<keyword evidence="7" id="KW-0256">Endoplasmic reticulum</keyword>
<feature type="transmembrane region" description="Helical" evidence="13">
    <location>
        <begin position="776"/>
        <end position="795"/>
    </location>
</feature>
<evidence type="ECO:0000256" key="2">
    <source>
        <dbReference type="ARBA" id="ARBA00005189"/>
    </source>
</evidence>
<feature type="region of interest" description="Disordered" evidence="12">
    <location>
        <begin position="858"/>
        <end position="877"/>
    </location>
</feature>
<keyword evidence="15" id="KW-1185">Reference proteome</keyword>
<feature type="compositionally biased region" description="Polar residues" evidence="12">
    <location>
        <begin position="64"/>
        <end position="74"/>
    </location>
</feature>
<dbReference type="PANTHER" id="PTHR10408:SF7">
    <property type="entry name" value="DIACYLGLYCEROL O-ACYLTRANSFERASE 1"/>
    <property type="match status" value="1"/>
</dbReference>
<name>A0AAV5QK98_9ASCO</name>
<feature type="transmembrane region" description="Helical" evidence="13">
    <location>
        <begin position="937"/>
        <end position="959"/>
    </location>
</feature>
<gene>
    <name evidence="14" type="ORF">DASC09_025930</name>
</gene>
<dbReference type="InterPro" id="IPR014371">
    <property type="entry name" value="Oat_ACAT_DAG_ARE"/>
</dbReference>
<feature type="compositionally biased region" description="Polar residues" evidence="12">
    <location>
        <begin position="290"/>
        <end position="302"/>
    </location>
</feature>
<feature type="transmembrane region" description="Helical" evidence="13">
    <location>
        <begin position="434"/>
        <end position="454"/>
    </location>
</feature>
<feature type="compositionally biased region" description="Basic and acidic residues" evidence="12">
    <location>
        <begin position="633"/>
        <end position="653"/>
    </location>
</feature>
<feature type="compositionally biased region" description="Acidic residues" evidence="12">
    <location>
        <begin position="240"/>
        <end position="250"/>
    </location>
</feature>
<evidence type="ECO:0000256" key="5">
    <source>
        <dbReference type="ARBA" id="ARBA00022679"/>
    </source>
</evidence>
<dbReference type="Proteomes" id="UP001360560">
    <property type="component" value="Unassembled WGS sequence"/>
</dbReference>
<dbReference type="AlphaFoldDB" id="A0AAV5QK98"/>
<dbReference type="Pfam" id="PF03062">
    <property type="entry name" value="MBOAT"/>
    <property type="match status" value="1"/>
</dbReference>
<evidence type="ECO:0000256" key="7">
    <source>
        <dbReference type="ARBA" id="ARBA00022824"/>
    </source>
</evidence>
<comment type="pathway">
    <text evidence="2">Lipid metabolism.</text>
</comment>
<dbReference type="PANTHER" id="PTHR10408">
    <property type="entry name" value="STEROL O-ACYLTRANSFERASE"/>
    <property type="match status" value="1"/>
</dbReference>
<feature type="transmembrane region" description="Helical" evidence="13">
    <location>
        <begin position="885"/>
        <end position="917"/>
    </location>
</feature>
<proteinExistence type="inferred from homology"/>
<reference evidence="14 15" key="1">
    <citation type="journal article" date="2023" name="Elife">
        <title>Identification of key yeast species and microbe-microbe interactions impacting larval growth of Drosophila in the wild.</title>
        <authorList>
            <person name="Mure A."/>
            <person name="Sugiura Y."/>
            <person name="Maeda R."/>
            <person name="Honda K."/>
            <person name="Sakurai N."/>
            <person name="Takahashi Y."/>
            <person name="Watada M."/>
            <person name="Katoh T."/>
            <person name="Gotoh A."/>
            <person name="Gotoh Y."/>
            <person name="Taniguchi I."/>
            <person name="Nakamura K."/>
            <person name="Hayashi T."/>
            <person name="Katayama T."/>
            <person name="Uemura T."/>
            <person name="Hattori Y."/>
        </authorList>
    </citation>
    <scope>NUCLEOTIDE SEQUENCE [LARGE SCALE GENOMIC DNA]</scope>
    <source>
        <strain evidence="14 15">SC-9</strain>
    </source>
</reference>
<dbReference type="InterPro" id="IPR004299">
    <property type="entry name" value="MBOAT_fam"/>
</dbReference>
<dbReference type="RefSeq" id="XP_064852268.1">
    <property type="nucleotide sequence ID" value="XM_064996196.1"/>
</dbReference>
<feature type="compositionally biased region" description="Polar residues" evidence="12">
    <location>
        <begin position="201"/>
        <end position="217"/>
    </location>
</feature>
<evidence type="ECO:0000256" key="11">
    <source>
        <dbReference type="ARBA" id="ARBA00023568"/>
    </source>
</evidence>
<sequence length="971" mass="109753">MVAGNRNSKRVSVNYGDLSEDLLQLAANKSNRPSPKLSTRDTNNNSAGTSPYVNNDNHNNNNDEGSSNSRPLKNQRSFNDEALAKLSGNFQGDSLEIAPTITVDAISGNINSGASSNRNKRVSYVATPTLIDDSKQDFHSKRHSSYNEYQQFSAQTQPQNPATGKTRPLSIRIKKNPNRYSSFDGSDPNKAKLVRQMLSPIDTSGSESFSPHASSPTGLGLDSILKNNSSIYQPKKVKDIDDEDEDEEEDFPHFRYPKSATNSTFPDTSKDKETNPFGGNHFDNKMRSRPVNSNVSRHSRSKSFNFHSRNKSLTVKPIPSPQITSPVLNIKPNASFEDIRDEYPHCIPIHTKSKQSLLSLVKIFPESPEDNGGNSAGAKVPASQKDISLFGLKNLLMLVFVVNNFGLLLEYYKNYFTVDSIHSVVFVFRYNSDIQFFLLCVSLTPLYYIYTYIVEKVLYFLTLKKFNSLIRNKFSSSSLGGGNSKADNNYLVGRDDLSFKLTNNLLPTNYLLPIFVILYFSAVILVFGVNNIIIIRFIYNPILGSVLELHTIVCMFKIISFALTNKNLRELYFKSINSAKYQRYLKHKKHLINSDGTVNLTHEAPQGVDSELLSGRMTGSQLAETINSLKQRKNSDEKRDIGEPEMDHSLDSDKDFIDQNLQPSFYEGNYYPNNITMNDIFYFSAVPTLVYQPMYPSSGKINWKYVIDKLLEIAAMTSVIFYLCSQYAVPILKDSILNTFNLSHHGFQAPNITSFPSSSTPSDDSAFIGQLKLVELLIKLADISILIWLITYYVVFHDYLNFMAEVTMFNDREFYVQWWNSRSVGAYWKTWNKVFTNFFDRHFYKPLLITRERHLLTSSTEDPNGGSAGERESGVNSSGSAKMNFFIFFIMAVMQELVVGVPTGNMMGISFICIIMQSPLSLLTNPLDNLRGENNTLGNGIFWVSFLIGQPLCILLYYFTWNIKYGELSSY</sequence>
<keyword evidence="5" id="KW-0808">Transferase</keyword>
<feature type="compositionally biased region" description="Low complexity" evidence="12">
    <location>
        <begin position="54"/>
        <end position="63"/>
    </location>
</feature>
<accession>A0AAV5QK98</accession>
<dbReference type="GeneID" id="90073247"/>
<evidence type="ECO:0000256" key="3">
    <source>
        <dbReference type="ARBA" id="ARBA00009010"/>
    </source>
</evidence>
<comment type="function">
    <text evidence="11">Sterol O-acyltransferase that catalyzes the formation of stery esters.</text>
</comment>
<evidence type="ECO:0000313" key="15">
    <source>
        <dbReference type="Proteomes" id="UP001360560"/>
    </source>
</evidence>
<evidence type="ECO:0000256" key="10">
    <source>
        <dbReference type="ARBA" id="ARBA00023315"/>
    </source>
</evidence>
<protein>
    <recommendedName>
        <fullName evidence="4">diacylglycerol O-acyltransferase</fullName>
        <ecNumber evidence="4">2.3.1.20</ecNumber>
    </recommendedName>
</protein>
<keyword evidence="6 13" id="KW-0812">Transmembrane</keyword>
<dbReference type="EMBL" id="BTFZ01000006">
    <property type="protein sequence ID" value="GMM35268.1"/>
    <property type="molecule type" value="Genomic_DNA"/>
</dbReference>
<dbReference type="GO" id="GO:0005789">
    <property type="term" value="C:endoplasmic reticulum membrane"/>
    <property type="evidence" value="ECO:0007669"/>
    <property type="project" value="UniProtKB-SubCell"/>
</dbReference>
<evidence type="ECO:0000256" key="6">
    <source>
        <dbReference type="ARBA" id="ARBA00022692"/>
    </source>
</evidence>
<dbReference type="GO" id="GO:0019432">
    <property type="term" value="P:triglyceride biosynthetic process"/>
    <property type="evidence" value="ECO:0007669"/>
    <property type="project" value="TreeGrafter"/>
</dbReference>
<keyword evidence="8 13" id="KW-1133">Transmembrane helix</keyword>
<feature type="region of interest" description="Disordered" evidence="12">
    <location>
        <begin position="28"/>
        <end position="74"/>
    </location>
</feature>
<comment type="caution">
    <text evidence="14">The sequence shown here is derived from an EMBL/GenBank/DDBJ whole genome shotgun (WGS) entry which is preliminary data.</text>
</comment>
<feature type="compositionally biased region" description="Polar residues" evidence="12">
    <location>
        <begin position="28"/>
        <end position="53"/>
    </location>
</feature>
<comment type="subcellular location">
    <subcellularLocation>
        <location evidence="1">Endoplasmic reticulum membrane</location>
        <topology evidence="1">Multi-pass membrane protein</topology>
    </subcellularLocation>
</comment>
<feature type="transmembrane region" description="Helical" evidence="13">
    <location>
        <begin position="395"/>
        <end position="414"/>
    </location>
</feature>
<dbReference type="GO" id="GO:0004144">
    <property type="term" value="F:diacylglycerol O-acyltransferase activity"/>
    <property type="evidence" value="ECO:0007669"/>
    <property type="project" value="UniProtKB-EC"/>
</dbReference>
<feature type="region of interest" description="Disordered" evidence="12">
    <location>
        <begin position="235"/>
        <end position="302"/>
    </location>
</feature>
<feature type="region of interest" description="Disordered" evidence="12">
    <location>
        <begin position="631"/>
        <end position="653"/>
    </location>
</feature>
<keyword evidence="9 13" id="KW-0472">Membrane</keyword>
<evidence type="ECO:0000256" key="9">
    <source>
        <dbReference type="ARBA" id="ARBA00023136"/>
    </source>
</evidence>
<evidence type="ECO:0000256" key="8">
    <source>
        <dbReference type="ARBA" id="ARBA00022989"/>
    </source>
</evidence>
<organism evidence="14 15">
    <name type="scientific">Saccharomycopsis crataegensis</name>
    <dbReference type="NCBI Taxonomy" id="43959"/>
    <lineage>
        <taxon>Eukaryota</taxon>
        <taxon>Fungi</taxon>
        <taxon>Dikarya</taxon>
        <taxon>Ascomycota</taxon>
        <taxon>Saccharomycotina</taxon>
        <taxon>Saccharomycetes</taxon>
        <taxon>Saccharomycopsidaceae</taxon>
        <taxon>Saccharomycopsis</taxon>
    </lineage>
</organism>
<evidence type="ECO:0000256" key="4">
    <source>
        <dbReference type="ARBA" id="ARBA00013244"/>
    </source>
</evidence>
<keyword evidence="10" id="KW-0012">Acyltransferase</keyword>
<comment type="similarity">
    <text evidence="3">Belongs to the membrane-bound acyltransferase family. Sterol o-acyltransferase subfamily.</text>
</comment>
<feature type="region of interest" description="Disordered" evidence="12">
    <location>
        <begin position="201"/>
        <end position="221"/>
    </location>
</feature>
<evidence type="ECO:0000313" key="14">
    <source>
        <dbReference type="EMBL" id="GMM35268.1"/>
    </source>
</evidence>